<dbReference type="Pfam" id="PF00732">
    <property type="entry name" value="GMC_oxred_N"/>
    <property type="match status" value="1"/>
</dbReference>
<evidence type="ECO:0000256" key="2">
    <source>
        <dbReference type="ARBA" id="ARBA00010790"/>
    </source>
</evidence>
<evidence type="ECO:0008006" key="9">
    <source>
        <dbReference type="Google" id="ProtNLM"/>
    </source>
</evidence>
<evidence type="ECO:0000256" key="4">
    <source>
        <dbReference type="ARBA" id="ARBA00022827"/>
    </source>
</evidence>
<name>A0A6A6F3W3_9PEZI</name>
<evidence type="ECO:0000313" key="7">
    <source>
        <dbReference type="EMBL" id="KAF2208615.1"/>
    </source>
</evidence>
<dbReference type="Gene3D" id="3.30.560.10">
    <property type="entry name" value="Glucose Oxidase, domain 3"/>
    <property type="match status" value="1"/>
</dbReference>
<dbReference type="InterPro" id="IPR007867">
    <property type="entry name" value="GMC_OxRtase_C"/>
</dbReference>
<organism evidence="7 8">
    <name type="scientific">Cercospora zeae-maydis SCOH1-5</name>
    <dbReference type="NCBI Taxonomy" id="717836"/>
    <lineage>
        <taxon>Eukaryota</taxon>
        <taxon>Fungi</taxon>
        <taxon>Dikarya</taxon>
        <taxon>Ascomycota</taxon>
        <taxon>Pezizomycotina</taxon>
        <taxon>Dothideomycetes</taxon>
        <taxon>Dothideomycetidae</taxon>
        <taxon>Mycosphaerellales</taxon>
        <taxon>Mycosphaerellaceae</taxon>
        <taxon>Cercospora</taxon>
    </lineage>
</organism>
<evidence type="ECO:0000259" key="5">
    <source>
        <dbReference type="Pfam" id="PF00732"/>
    </source>
</evidence>
<evidence type="ECO:0000256" key="3">
    <source>
        <dbReference type="ARBA" id="ARBA00022630"/>
    </source>
</evidence>
<evidence type="ECO:0000313" key="8">
    <source>
        <dbReference type="Proteomes" id="UP000799539"/>
    </source>
</evidence>
<dbReference type="OrthoDB" id="269227at2759"/>
<keyword evidence="4" id="KW-0274">FAD</keyword>
<protein>
    <recommendedName>
        <fullName evidence="9">Glucose-methanol-choline oxidoreductase N-terminal domain-containing protein</fullName>
    </recommendedName>
</protein>
<keyword evidence="8" id="KW-1185">Reference proteome</keyword>
<dbReference type="SUPFAM" id="SSF51905">
    <property type="entry name" value="FAD/NAD(P)-binding domain"/>
    <property type="match status" value="1"/>
</dbReference>
<dbReference type="EMBL" id="ML992693">
    <property type="protein sequence ID" value="KAF2208615.1"/>
    <property type="molecule type" value="Genomic_DNA"/>
</dbReference>
<comment type="similarity">
    <text evidence="2">Belongs to the GMC oxidoreductase family.</text>
</comment>
<dbReference type="GO" id="GO:0016614">
    <property type="term" value="F:oxidoreductase activity, acting on CH-OH group of donors"/>
    <property type="evidence" value="ECO:0007669"/>
    <property type="project" value="InterPro"/>
</dbReference>
<reference evidence="7" key="1">
    <citation type="journal article" date="2020" name="Stud. Mycol.">
        <title>101 Dothideomycetes genomes: a test case for predicting lifestyles and emergence of pathogens.</title>
        <authorList>
            <person name="Haridas S."/>
            <person name="Albert R."/>
            <person name="Binder M."/>
            <person name="Bloem J."/>
            <person name="Labutti K."/>
            <person name="Salamov A."/>
            <person name="Andreopoulos B."/>
            <person name="Baker S."/>
            <person name="Barry K."/>
            <person name="Bills G."/>
            <person name="Bluhm B."/>
            <person name="Cannon C."/>
            <person name="Castanera R."/>
            <person name="Culley D."/>
            <person name="Daum C."/>
            <person name="Ezra D."/>
            <person name="Gonzalez J."/>
            <person name="Henrissat B."/>
            <person name="Kuo A."/>
            <person name="Liang C."/>
            <person name="Lipzen A."/>
            <person name="Lutzoni F."/>
            <person name="Magnuson J."/>
            <person name="Mondo S."/>
            <person name="Nolan M."/>
            <person name="Ohm R."/>
            <person name="Pangilinan J."/>
            <person name="Park H.-J."/>
            <person name="Ramirez L."/>
            <person name="Alfaro M."/>
            <person name="Sun H."/>
            <person name="Tritt A."/>
            <person name="Yoshinaga Y."/>
            <person name="Zwiers L.-H."/>
            <person name="Turgeon B."/>
            <person name="Goodwin S."/>
            <person name="Spatafora J."/>
            <person name="Crous P."/>
            <person name="Grigoriev I."/>
        </authorList>
    </citation>
    <scope>NUCLEOTIDE SEQUENCE</scope>
    <source>
        <strain evidence="7">SCOH1-5</strain>
    </source>
</reference>
<dbReference type="AlphaFoldDB" id="A0A6A6F3W3"/>
<evidence type="ECO:0000256" key="1">
    <source>
        <dbReference type="ARBA" id="ARBA00001974"/>
    </source>
</evidence>
<dbReference type="InterPro" id="IPR036188">
    <property type="entry name" value="FAD/NAD-bd_sf"/>
</dbReference>
<proteinExistence type="inferred from homology"/>
<dbReference type="Proteomes" id="UP000799539">
    <property type="component" value="Unassembled WGS sequence"/>
</dbReference>
<dbReference type="PANTHER" id="PTHR11552">
    <property type="entry name" value="GLUCOSE-METHANOL-CHOLINE GMC OXIDOREDUCTASE"/>
    <property type="match status" value="1"/>
</dbReference>
<dbReference type="Pfam" id="PF05199">
    <property type="entry name" value="GMC_oxred_C"/>
    <property type="match status" value="1"/>
</dbReference>
<accession>A0A6A6F3W3</accession>
<dbReference type="SUPFAM" id="SSF54373">
    <property type="entry name" value="FAD-linked reductases, C-terminal domain"/>
    <property type="match status" value="1"/>
</dbReference>
<sequence length="708" mass="75699">MHNSAEQKGQRYDPNQPGTFDYIVVGSGPGGGPVASRLAQAGYSVLLIEAGTDTSGYQDVQVPSFHPRASELPRQLWAYFVERSEDPAQQLRDTKQVYLVPDDPAYKGAPPPPGAKRLGLLYARGSALGGSSQMSAMAMVTPHEEDWINLGQASGNSTAFEPHMMREYFVKLENCKYLINSVAGHGFNGWLDISLTPLTLVLQDLKLMSLVIAAATAIGKAGGFLGGLITTVTGLSHIFASDLNAPGTSRDDDSDIWQVPNAVSPNRHSIRSGVVDLIHSTVQGGYPLHVQLDTMATKILMDTRGHTPRAYGVQYEYGPNLAYMSTLSPRRHGTQGYAYARYDVIVAGGVFETPKLLKLSGIGPADELSHWGIPRVADLPGVGANMHDRYELGSVGLATTPFAAFKDCTYSVGQDPCLEKYKSGSNPIEQGPYVSNGLALGTTLSTSVNDGPTPDIFIVAVPAYFAGYFPGYSTCATLDALHWTFVILKMKARNNAGYVRLRSLDPLDQAEIQFNNFKVGGDLDAQAVAEGIQRARDIYSSVIPLDGSLTEVVPGPDYPSGSPALIQYIKDNAWGHHACCTAKMGQASDPWAVVDDEFRVIGTSGLRIVDNSVWPKNIAYYPTIPIYMLSERAADIILGRQTVPLGNNDFNNLDLGGGPVGTLGAALVGTVGGFVNGNPNGQATGLLTGMEGLIGKRSFEGDFSAAKQ</sequence>
<feature type="domain" description="Glucose-methanol-choline oxidoreductase N-terminal" evidence="5">
    <location>
        <begin position="287"/>
        <end position="390"/>
    </location>
</feature>
<evidence type="ECO:0000259" key="6">
    <source>
        <dbReference type="Pfam" id="PF05199"/>
    </source>
</evidence>
<feature type="domain" description="Glucose-methanol-choline oxidoreductase C-terminal" evidence="6">
    <location>
        <begin position="495"/>
        <end position="629"/>
    </location>
</feature>
<dbReference type="GO" id="GO:0050660">
    <property type="term" value="F:flavin adenine dinucleotide binding"/>
    <property type="evidence" value="ECO:0007669"/>
    <property type="project" value="InterPro"/>
</dbReference>
<dbReference type="PANTHER" id="PTHR11552:SF147">
    <property type="entry name" value="CHOLINE DEHYDROGENASE, MITOCHONDRIAL"/>
    <property type="match status" value="1"/>
</dbReference>
<dbReference type="InterPro" id="IPR000172">
    <property type="entry name" value="GMC_OxRdtase_N"/>
</dbReference>
<dbReference type="PIRSF" id="PIRSF000137">
    <property type="entry name" value="Alcohol_oxidase"/>
    <property type="match status" value="1"/>
</dbReference>
<dbReference type="InterPro" id="IPR012132">
    <property type="entry name" value="GMC_OxRdtase"/>
</dbReference>
<dbReference type="Gene3D" id="3.50.50.60">
    <property type="entry name" value="FAD/NAD(P)-binding domain"/>
    <property type="match status" value="1"/>
</dbReference>
<gene>
    <name evidence="7" type="ORF">CERZMDRAFT_70840</name>
</gene>
<comment type="cofactor">
    <cofactor evidence="1">
        <name>FAD</name>
        <dbReference type="ChEBI" id="CHEBI:57692"/>
    </cofactor>
</comment>
<dbReference type="Pfam" id="PF13450">
    <property type="entry name" value="NAD_binding_8"/>
    <property type="match status" value="1"/>
</dbReference>
<keyword evidence="3" id="KW-0285">Flavoprotein</keyword>